<evidence type="ECO:0000256" key="3">
    <source>
        <dbReference type="ARBA" id="ARBA00022692"/>
    </source>
</evidence>
<evidence type="ECO:0000256" key="6">
    <source>
        <dbReference type="SAM" id="Phobius"/>
    </source>
</evidence>
<keyword evidence="3 6" id="KW-0812">Transmembrane</keyword>
<proteinExistence type="predicted"/>
<dbReference type="PANTHER" id="PTHR30250:SF26">
    <property type="entry name" value="PSMA PROTEIN"/>
    <property type="match status" value="1"/>
</dbReference>
<feature type="transmembrane region" description="Helical" evidence="6">
    <location>
        <begin position="12"/>
        <end position="31"/>
    </location>
</feature>
<keyword evidence="5 6" id="KW-0472">Membrane</keyword>
<dbReference type="GO" id="GO:0005886">
    <property type="term" value="C:plasma membrane"/>
    <property type="evidence" value="ECO:0007669"/>
    <property type="project" value="UniProtKB-SubCell"/>
</dbReference>
<dbReference type="Pfam" id="PF01943">
    <property type="entry name" value="Polysacc_synt"/>
    <property type="match status" value="1"/>
</dbReference>
<evidence type="ECO:0000256" key="2">
    <source>
        <dbReference type="ARBA" id="ARBA00022475"/>
    </source>
</evidence>
<gene>
    <name evidence="7" type="ORF">EZS27_038477</name>
</gene>
<dbReference type="InterPro" id="IPR002797">
    <property type="entry name" value="Polysacc_synth"/>
</dbReference>
<comment type="subcellular location">
    <subcellularLocation>
        <location evidence="1">Cell membrane</location>
        <topology evidence="1">Multi-pass membrane protein</topology>
    </subcellularLocation>
</comment>
<evidence type="ECO:0008006" key="8">
    <source>
        <dbReference type="Google" id="ProtNLM"/>
    </source>
</evidence>
<organism evidence="7">
    <name type="scientific">termite gut metagenome</name>
    <dbReference type="NCBI Taxonomy" id="433724"/>
    <lineage>
        <taxon>unclassified sequences</taxon>
        <taxon>metagenomes</taxon>
        <taxon>organismal metagenomes</taxon>
    </lineage>
</organism>
<dbReference type="AlphaFoldDB" id="A0A5J4PL37"/>
<protein>
    <recommendedName>
        <fullName evidence="8">Polysaccharide biosynthesis protein C-terminal domain-containing protein</fullName>
    </recommendedName>
</protein>
<sequence>MPNENNKRIAKNTLMLYFRMLLTMGVSLYTSRVVLEVLGVEDFGIYNVVGAVVAMFSILGGSLSSAISRFLTYELGKKDYEKLKKIFSSAIIIQIILSLYKVRYIFTINHLSLFP</sequence>
<name>A0A5J4PL37_9ZZZZ</name>
<reference evidence="7" key="1">
    <citation type="submission" date="2019-03" db="EMBL/GenBank/DDBJ databases">
        <title>Single cell metagenomics reveals metabolic interactions within the superorganism composed of flagellate Streblomastix strix and complex community of Bacteroidetes bacteria on its surface.</title>
        <authorList>
            <person name="Treitli S.C."/>
            <person name="Kolisko M."/>
            <person name="Husnik F."/>
            <person name="Keeling P."/>
            <person name="Hampl V."/>
        </authorList>
    </citation>
    <scope>NUCLEOTIDE SEQUENCE</scope>
    <source>
        <strain evidence="7">STM</strain>
    </source>
</reference>
<keyword evidence="4 6" id="KW-1133">Transmembrane helix</keyword>
<evidence type="ECO:0000256" key="4">
    <source>
        <dbReference type="ARBA" id="ARBA00022989"/>
    </source>
</evidence>
<comment type="caution">
    <text evidence="7">The sequence shown here is derived from an EMBL/GenBank/DDBJ whole genome shotgun (WGS) entry which is preliminary data.</text>
</comment>
<evidence type="ECO:0000256" key="5">
    <source>
        <dbReference type="ARBA" id="ARBA00023136"/>
    </source>
</evidence>
<dbReference type="InterPro" id="IPR050833">
    <property type="entry name" value="Poly_Biosynth_Transport"/>
</dbReference>
<evidence type="ECO:0000313" key="7">
    <source>
        <dbReference type="EMBL" id="KAA6310175.1"/>
    </source>
</evidence>
<feature type="transmembrane region" description="Helical" evidence="6">
    <location>
        <begin position="86"/>
        <end position="106"/>
    </location>
</feature>
<evidence type="ECO:0000256" key="1">
    <source>
        <dbReference type="ARBA" id="ARBA00004651"/>
    </source>
</evidence>
<accession>A0A5J4PL37</accession>
<dbReference type="PANTHER" id="PTHR30250">
    <property type="entry name" value="PST FAMILY PREDICTED COLANIC ACID TRANSPORTER"/>
    <property type="match status" value="1"/>
</dbReference>
<feature type="transmembrane region" description="Helical" evidence="6">
    <location>
        <begin position="43"/>
        <end position="65"/>
    </location>
</feature>
<keyword evidence="2" id="KW-1003">Cell membrane</keyword>
<dbReference type="EMBL" id="SNRY01007559">
    <property type="protein sequence ID" value="KAA6310175.1"/>
    <property type="molecule type" value="Genomic_DNA"/>
</dbReference>